<accession>J7RL03</accession>
<feature type="region of interest" description="Disordered" evidence="7">
    <location>
        <begin position="743"/>
        <end position="766"/>
    </location>
</feature>
<gene>
    <name evidence="9" type="primary">KNAG0D04320</name>
    <name evidence="9" type="ordered locus">KNAG_0D04320</name>
</gene>
<feature type="region of interest" description="Disordered" evidence="7">
    <location>
        <begin position="304"/>
        <end position="345"/>
    </location>
</feature>
<evidence type="ECO:0000256" key="2">
    <source>
        <dbReference type="ARBA" id="ARBA00023043"/>
    </source>
</evidence>
<keyword evidence="2 6" id="KW-0040">ANK repeat</keyword>
<dbReference type="EMBL" id="HE978317">
    <property type="protein sequence ID" value="CCK70178.1"/>
    <property type="molecule type" value="Genomic_DNA"/>
</dbReference>
<keyword evidence="3" id="KW-0238">DNA-binding</keyword>
<dbReference type="PANTHER" id="PTHR43828">
    <property type="entry name" value="ASPARAGINASE"/>
    <property type="match status" value="1"/>
</dbReference>
<evidence type="ECO:0000256" key="6">
    <source>
        <dbReference type="PROSITE-ProRule" id="PRU00023"/>
    </source>
</evidence>
<dbReference type="eggNOG" id="KOG4177">
    <property type="taxonomic scope" value="Eukaryota"/>
</dbReference>
<evidence type="ECO:0000256" key="4">
    <source>
        <dbReference type="ARBA" id="ARBA00054211"/>
    </source>
</evidence>
<dbReference type="PROSITE" id="PS51299">
    <property type="entry name" value="HTH_APSES"/>
    <property type="match status" value="1"/>
</dbReference>
<dbReference type="InterPro" id="IPR003163">
    <property type="entry name" value="Tscrpt_reg_HTH_APSES-type"/>
</dbReference>
<dbReference type="OMA" id="IHHAAIM"/>
<dbReference type="SMART" id="SM00248">
    <property type="entry name" value="ANK"/>
    <property type="match status" value="3"/>
</dbReference>
<comment type="function">
    <text evidence="4">Binds to MCB elements (Mlu I cell cycle box) found in the promoter of most DNA synthesis genes. Transcriptional activation by MBF has an important role in the transition from G1 to S phase. It may have a dual role in that it behaves as an activator of transcription at the G1-S boundary and as a repressor during other stages of the cell cycle.</text>
</comment>
<dbReference type="SUPFAM" id="SSF54616">
    <property type="entry name" value="DNA-binding domain of Mlu1-box binding protein MBP1"/>
    <property type="match status" value="1"/>
</dbReference>
<dbReference type="GO" id="GO:0030907">
    <property type="term" value="C:MBF transcription complex"/>
    <property type="evidence" value="ECO:0007669"/>
    <property type="project" value="EnsemblFungi"/>
</dbReference>
<dbReference type="InterPro" id="IPR002110">
    <property type="entry name" value="Ankyrin_rpt"/>
</dbReference>
<dbReference type="Gene3D" id="1.25.40.20">
    <property type="entry name" value="Ankyrin repeat-containing domain"/>
    <property type="match status" value="1"/>
</dbReference>
<dbReference type="Pfam" id="PF04383">
    <property type="entry name" value="KilA-N"/>
    <property type="match status" value="1"/>
</dbReference>
<dbReference type="FunFam" id="3.10.260.10:FF:000004">
    <property type="entry name" value="Transcription factor MBP1"/>
    <property type="match status" value="1"/>
</dbReference>
<feature type="repeat" description="ANK" evidence="6">
    <location>
        <begin position="549"/>
        <end position="581"/>
    </location>
</feature>
<dbReference type="AlphaFoldDB" id="J7RL03"/>
<keyword evidence="10" id="KW-1185">Reference proteome</keyword>
<evidence type="ECO:0000256" key="1">
    <source>
        <dbReference type="ARBA" id="ARBA00022737"/>
    </source>
</evidence>
<feature type="compositionally biased region" description="Polar residues" evidence="7">
    <location>
        <begin position="236"/>
        <end position="277"/>
    </location>
</feature>
<evidence type="ECO:0000256" key="3">
    <source>
        <dbReference type="ARBA" id="ARBA00023125"/>
    </source>
</evidence>
<feature type="compositionally biased region" description="Polar residues" evidence="7">
    <location>
        <begin position="168"/>
        <end position="182"/>
    </location>
</feature>
<proteinExistence type="predicted"/>
<dbReference type="GO" id="GO:0001228">
    <property type="term" value="F:DNA-binding transcription activator activity, RNA polymerase II-specific"/>
    <property type="evidence" value="ECO:0007669"/>
    <property type="project" value="EnsemblFungi"/>
</dbReference>
<dbReference type="GO" id="GO:1990145">
    <property type="term" value="P:maintenance of translational fidelity"/>
    <property type="evidence" value="ECO:0007669"/>
    <property type="project" value="EnsemblFungi"/>
</dbReference>
<dbReference type="HOGENOM" id="CLU_009666_3_0_1"/>
<dbReference type="PROSITE" id="PS50088">
    <property type="entry name" value="ANK_REPEAT"/>
    <property type="match status" value="1"/>
</dbReference>
<dbReference type="GO" id="GO:0000082">
    <property type="term" value="P:G1/S transition of mitotic cell cycle"/>
    <property type="evidence" value="ECO:0007669"/>
    <property type="project" value="EnsemblFungi"/>
</dbReference>
<dbReference type="OrthoDB" id="6718656at2759"/>
<evidence type="ECO:0000256" key="7">
    <source>
        <dbReference type="SAM" id="MobiDB-lite"/>
    </source>
</evidence>
<dbReference type="GO" id="GO:0033309">
    <property type="term" value="C:SBF transcription complex"/>
    <property type="evidence" value="ECO:0007669"/>
    <property type="project" value="TreeGrafter"/>
</dbReference>
<keyword evidence="1" id="KW-0677">Repeat</keyword>
<dbReference type="SMART" id="SM01252">
    <property type="entry name" value="KilA-N"/>
    <property type="match status" value="1"/>
</dbReference>
<dbReference type="InterPro" id="IPR051642">
    <property type="entry name" value="SWI6-like"/>
</dbReference>
<feature type="region of interest" description="Disordered" evidence="7">
    <location>
        <begin position="168"/>
        <end position="280"/>
    </location>
</feature>
<dbReference type="GeneID" id="34525867"/>
<evidence type="ECO:0000256" key="5">
    <source>
        <dbReference type="ARBA" id="ARBA00073969"/>
    </source>
</evidence>
<dbReference type="GO" id="GO:0003677">
    <property type="term" value="F:DNA binding"/>
    <property type="evidence" value="ECO:0007669"/>
    <property type="project" value="UniProtKB-KW"/>
</dbReference>
<feature type="compositionally biased region" description="Low complexity" evidence="7">
    <location>
        <begin position="183"/>
        <end position="198"/>
    </location>
</feature>
<organism evidence="9 10">
    <name type="scientific">Huiozyma naganishii (strain ATCC MYA-139 / BCRC 22969 / CBS 8797 / KCTC 17520 / NBRC 10181 / NCYC 3082 / Yp74L-3)</name>
    <name type="common">Yeast</name>
    <name type="synonym">Kazachstania naganishii</name>
    <dbReference type="NCBI Taxonomy" id="1071383"/>
    <lineage>
        <taxon>Eukaryota</taxon>
        <taxon>Fungi</taxon>
        <taxon>Dikarya</taxon>
        <taxon>Ascomycota</taxon>
        <taxon>Saccharomycotina</taxon>
        <taxon>Saccharomycetes</taxon>
        <taxon>Saccharomycetales</taxon>
        <taxon>Saccharomycetaceae</taxon>
        <taxon>Huiozyma</taxon>
    </lineage>
</organism>
<dbReference type="InterPro" id="IPR018004">
    <property type="entry name" value="KilA/APSES_HTH"/>
</dbReference>
<dbReference type="Gene3D" id="3.10.260.10">
    <property type="entry name" value="Transcription regulator HTH, APSES-type DNA-binding domain"/>
    <property type="match status" value="1"/>
</dbReference>
<reference evidence="9 10" key="1">
    <citation type="journal article" date="2011" name="Proc. Natl. Acad. Sci. U.S.A.">
        <title>Evolutionary erosion of yeast sex chromosomes by mating-type switching accidents.</title>
        <authorList>
            <person name="Gordon J.L."/>
            <person name="Armisen D."/>
            <person name="Proux-Wera E."/>
            <person name="Oheigeartaigh S.S."/>
            <person name="Byrne K.P."/>
            <person name="Wolfe K.H."/>
        </authorList>
    </citation>
    <scope>NUCLEOTIDE SEQUENCE [LARGE SCALE GENOMIC DNA]</scope>
    <source>
        <strain evidence="10">ATCC MYA-139 / BCRC 22969 / CBS 8797 / CCRC 22969 / KCTC 17520 / NBRC 10181 / NCYC 3082</strain>
    </source>
</reference>
<evidence type="ECO:0000313" key="9">
    <source>
        <dbReference type="EMBL" id="CCK70178.1"/>
    </source>
</evidence>
<dbReference type="SUPFAM" id="SSF48403">
    <property type="entry name" value="Ankyrin repeat"/>
    <property type="match status" value="1"/>
</dbReference>
<name>J7RL03_HUIN7</name>
<dbReference type="RefSeq" id="XP_022464424.1">
    <property type="nucleotide sequence ID" value="XM_022607871.1"/>
</dbReference>
<dbReference type="InterPro" id="IPR036887">
    <property type="entry name" value="HTH_APSES_sf"/>
</dbReference>
<dbReference type="PROSITE" id="PS50297">
    <property type="entry name" value="ANK_REP_REGION"/>
    <property type="match status" value="1"/>
</dbReference>
<dbReference type="Proteomes" id="UP000006310">
    <property type="component" value="Chromosome 4"/>
</dbReference>
<dbReference type="PANTHER" id="PTHR43828:SF15">
    <property type="entry name" value="TRANSCRIPTION FACTOR MBP1"/>
    <property type="match status" value="1"/>
</dbReference>
<reference evidence="10" key="2">
    <citation type="submission" date="2012-08" db="EMBL/GenBank/DDBJ databases">
        <title>Genome sequence of Kazachstania naganishii.</title>
        <authorList>
            <person name="Gordon J.L."/>
            <person name="Armisen D."/>
            <person name="Proux-Wera E."/>
            <person name="OhEigeartaigh S.S."/>
            <person name="Byrne K.P."/>
            <person name="Wolfe K.H."/>
        </authorList>
    </citation>
    <scope>NUCLEOTIDE SEQUENCE [LARGE SCALE GENOMIC DNA]</scope>
    <source>
        <strain evidence="10">ATCC MYA-139 / BCRC 22969 / CBS 8797 / CCRC 22969 / KCTC 17520 / NBRC 10181 / NCYC 3082</strain>
    </source>
</reference>
<dbReference type="InterPro" id="IPR036770">
    <property type="entry name" value="Ankyrin_rpt-contain_sf"/>
</dbReference>
<dbReference type="Pfam" id="PF00023">
    <property type="entry name" value="Ank"/>
    <property type="match status" value="1"/>
</dbReference>
<evidence type="ECO:0000313" key="10">
    <source>
        <dbReference type="Proteomes" id="UP000006310"/>
    </source>
</evidence>
<dbReference type="KEGG" id="kng:KNAG_0D04320"/>
<feature type="compositionally biased region" description="Low complexity" evidence="7">
    <location>
        <begin position="321"/>
        <end position="341"/>
    </location>
</feature>
<sequence>MSDQIYSAKYSGVDVYELIHATGSIMKRKKDDWVNATHILKAANFAKAKRTRILEKEVLKEVHEKVQGGFGKYQGTWVPINVANELARRYNVHEILKPLLDFKQESGSASPPRAPKHHHASRADGTKKRATKSASMSALSSASPSPGINGTASFQTSAAGARQSGLGSTTVASATGSESNSATTTTTTTTTTVVNPVVTRRRGRPPLSGKGATKRKLTAKLQRSQSDMGFPRPAIPNSSISSKQLPSLRTKSVNSSKAAKDTSQSVVTTPPDINTENVPLGIRGLPQYKELDIDDGLSSDIEPLSAIKGDANPSRTNKLDSSGASSPSLPTSPSELSESNPFDSQRFGMGTSPIVSMIPRYPIINHGLDEVSDESSRPPTSDINDKVNRYLSKLVDYFISSEIKSNKTMPDELLNPPQHSAPYIDVPIDPELHTAFHWACSMGTLPIVEALFNVGTSPRSINFQGQTPLMRASMFHNSYTRRTFPKIFQLLHETVFDVDSNMQTVIHHIVKRKSSTPSAVYYLDIVLSKLKDFAPQYRIELLLNSQDNNGDTALHIAAKNADKQFFNTLINNGALNAIPNKEGLTSTEIMNERYEQSKIDTNTRENDKDFMIEDTLMLPQTESMIYSSQAATRFVRGIPDIVSSMKSLAENYNKMHQRRESRIQFTRKNLDKISANVKNVNRGLLEVLHEGGFRTDERDIPKLIKLRDDQTNKLRGNLLEARKKLKNSLEKNQSLQLKSLLAEGGGDTDKDESDSSDGKGGVADPLADRLRMGVELTRAQLRRTHYISEIMRIVEDNIKIHKYRHMISEGTEMAPGEIDGCLNVILQSLETGSKDPKDATKEPT</sequence>
<evidence type="ECO:0000259" key="8">
    <source>
        <dbReference type="PROSITE" id="PS51299"/>
    </source>
</evidence>
<feature type="domain" description="HTH APSES-type" evidence="8">
    <location>
        <begin position="5"/>
        <end position="111"/>
    </location>
</feature>
<dbReference type="STRING" id="1071383.J7RL03"/>
<feature type="compositionally biased region" description="Low complexity" evidence="7">
    <location>
        <begin position="133"/>
        <end position="145"/>
    </location>
</feature>
<protein>
    <recommendedName>
        <fullName evidence="5">Transcription factor MBP1</fullName>
    </recommendedName>
</protein>
<feature type="region of interest" description="Disordered" evidence="7">
    <location>
        <begin position="104"/>
        <end position="153"/>
    </location>
</feature>